<sequence length="48" mass="5596">MPHERKLFDYISVSLGRVFGTDLPGYGAKYATLFGTLQEFFFIQKRSY</sequence>
<keyword evidence="2" id="KW-1185">Reference proteome</keyword>
<gene>
    <name evidence="1" type="ORF">SAMN04490209_5087</name>
</gene>
<evidence type="ECO:0000313" key="1">
    <source>
        <dbReference type="EMBL" id="SDV15618.1"/>
    </source>
</evidence>
<organism evidence="1 2">
    <name type="scientific">Pseudomonas rhodesiae</name>
    <dbReference type="NCBI Taxonomy" id="76760"/>
    <lineage>
        <taxon>Bacteria</taxon>
        <taxon>Pseudomonadati</taxon>
        <taxon>Pseudomonadota</taxon>
        <taxon>Gammaproteobacteria</taxon>
        <taxon>Pseudomonadales</taxon>
        <taxon>Pseudomonadaceae</taxon>
        <taxon>Pseudomonas</taxon>
    </lineage>
</organism>
<accession>A0AAE8HH36</accession>
<protein>
    <submittedName>
        <fullName evidence="1">Uncharacterized protein</fullName>
    </submittedName>
</protein>
<evidence type="ECO:0000313" key="2">
    <source>
        <dbReference type="Proteomes" id="UP000182085"/>
    </source>
</evidence>
<dbReference type="EMBL" id="LT629801">
    <property type="protein sequence ID" value="SDV15618.1"/>
    <property type="molecule type" value="Genomic_DNA"/>
</dbReference>
<proteinExistence type="predicted"/>
<dbReference type="Proteomes" id="UP000182085">
    <property type="component" value="Chromosome I"/>
</dbReference>
<reference evidence="1 2" key="1">
    <citation type="submission" date="2016-10" db="EMBL/GenBank/DDBJ databases">
        <authorList>
            <person name="Varghese N."/>
            <person name="Submissions S."/>
        </authorList>
    </citation>
    <scope>NUCLEOTIDE SEQUENCE [LARGE SCALE GENOMIC DNA]</scope>
    <source>
        <strain evidence="1 2">BS2777</strain>
    </source>
</reference>
<dbReference type="AlphaFoldDB" id="A0AAE8HH36"/>
<name>A0AAE8HH36_9PSED</name>